<gene>
    <name evidence="2" type="ORF">FHY56_17675</name>
</gene>
<proteinExistence type="predicted"/>
<accession>A0A502BHV0</accession>
<keyword evidence="1" id="KW-0472">Membrane</keyword>
<keyword evidence="1" id="KW-0812">Transmembrane</keyword>
<evidence type="ECO:0008006" key="4">
    <source>
        <dbReference type="Google" id="ProtNLM"/>
    </source>
</evidence>
<sequence length="279" mass="32504">MMRLILLWVSFVGVILFGYIFKEIYNINDQIIWLILISIGLYVIYYHFNFRISEIEMRVTKPDYSHIKSQIEEKERHKPQHRQPTSLADGGAIVSWINEAHEILFDDYRWFGAVLNQHVSEPWAIEEINDTFADGIASPDIGRQYHVWYNACQIGKIQVTLGSYSSLHPERFSKNRRADVAIWLNYLNFVPYADALSLISQIILYTGSYDISDGNPARVRALNLASNALSSHLWEVIREADYSPRFDYSYEGPYELLQHIVDIWSENGTDPYQKWGGDR</sequence>
<evidence type="ECO:0000313" key="2">
    <source>
        <dbReference type="EMBL" id="TPF73855.1"/>
    </source>
</evidence>
<comment type="caution">
    <text evidence="2">The sequence shown here is derived from an EMBL/GenBank/DDBJ whole genome shotgun (WGS) entry which is preliminary data.</text>
</comment>
<dbReference type="RefSeq" id="WP_140906429.1">
    <property type="nucleotide sequence ID" value="NZ_JBHTMD010000033.1"/>
</dbReference>
<keyword evidence="3" id="KW-1185">Reference proteome</keyword>
<evidence type="ECO:0000256" key="1">
    <source>
        <dbReference type="SAM" id="Phobius"/>
    </source>
</evidence>
<dbReference type="EMBL" id="VEWJ01000034">
    <property type="protein sequence ID" value="TPF73855.1"/>
    <property type="molecule type" value="Genomic_DNA"/>
</dbReference>
<name>A0A502BHV0_9HYPH</name>
<dbReference type="AlphaFoldDB" id="A0A502BHV0"/>
<evidence type="ECO:0000313" key="3">
    <source>
        <dbReference type="Proteomes" id="UP000315388"/>
    </source>
</evidence>
<organism evidence="2 3">
    <name type="scientific">Brucella gallinifaecis</name>
    <dbReference type="NCBI Taxonomy" id="215590"/>
    <lineage>
        <taxon>Bacteria</taxon>
        <taxon>Pseudomonadati</taxon>
        <taxon>Pseudomonadota</taxon>
        <taxon>Alphaproteobacteria</taxon>
        <taxon>Hyphomicrobiales</taxon>
        <taxon>Brucellaceae</taxon>
        <taxon>Brucella/Ochrobactrum group</taxon>
        <taxon>Brucella</taxon>
    </lineage>
</organism>
<dbReference type="Proteomes" id="UP000315388">
    <property type="component" value="Unassembled WGS sequence"/>
</dbReference>
<reference evidence="2 3" key="1">
    <citation type="journal article" date="2003" name="Int. J. Syst. Evol. Microbiol.">
        <title>Towards a standardized format for the description of a novel species (of an established genus): Ochrobactrum gallinifaecis sp. nov.</title>
        <authorList>
            <person name="Kampfer P."/>
            <person name="Buczolits S."/>
            <person name="Albrecht A."/>
            <person name="Busse H.J."/>
            <person name="Stackebrandt E."/>
        </authorList>
    </citation>
    <scope>NUCLEOTIDE SEQUENCE [LARGE SCALE GENOMIC DNA]</scope>
    <source>
        <strain evidence="2 3">ISO 196</strain>
    </source>
</reference>
<dbReference type="OrthoDB" id="8435204at2"/>
<protein>
    <recommendedName>
        <fullName evidence="4">DUF1266 domain-containing protein</fullName>
    </recommendedName>
</protein>
<feature type="transmembrane region" description="Helical" evidence="1">
    <location>
        <begin position="32"/>
        <end position="48"/>
    </location>
</feature>
<keyword evidence="1" id="KW-1133">Transmembrane helix</keyword>